<keyword evidence="4" id="KW-1185">Reference proteome</keyword>
<dbReference type="RefSeq" id="WP_066767891.1">
    <property type="nucleotide sequence ID" value="NZ_CP013244.1"/>
</dbReference>
<reference evidence="3 4" key="1">
    <citation type="submission" date="2015-11" db="EMBL/GenBank/DDBJ databases">
        <title>Whole-Genome Sequence of Candidatus Oderbacter manganicum from the National Park Lower Oder Valley, Germany.</title>
        <authorList>
            <person name="Braun B."/>
            <person name="Liere K."/>
            <person name="Szewzyk U."/>
        </authorList>
    </citation>
    <scope>NUCLEOTIDE SEQUENCE [LARGE SCALE GENOMIC DNA]</scope>
    <source>
        <strain evidence="3 4">OTSz_A_272</strain>
    </source>
</reference>
<evidence type="ECO:0000259" key="2">
    <source>
        <dbReference type="Pfam" id="PF00487"/>
    </source>
</evidence>
<accession>A0A1B1AES6</accession>
<feature type="transmembrane region" description="Helical" evidence="1">
    <location>
        <begin position="183"/>
        <end position="204"/>
    </location>
</feature>
<evidence type="ECO:0000313" key="3">
    <source>
        <dbReference type="EMBL" id="ANP45070.1"/>
    </source>
</evidence>
<dbReference type="Proteomes" id="UP000092498">
    <property type="component" value="Chromosome"/>
</dbReference>
<proteinExistence type="predicted"/>
<dbReference type="EMBL" id="CP013244">
    <property type="protein sequence ID" value="ANP45070.1"/>
    <property type="molecule type" value="Genomic_DNA"/>
</dbReference>
<dbReference type="InParanoid" id="A0A1B1AES6"/>
<keyword evidence="1" id="KW-0812">Transmembrane</keyword>
<dbReference type="CDD" id="cd03510">
    <property type="entry name" value="Rhizobitoxine-FADS-like"/>
    <property type="match status" value="1"/>
</dbReference>
<dbReference type="Pfam" id="PF00487">
    <property type="entry name" value="FA_desaturase"/>
    <property type="match status" value="1"/>
</dbReference>
<keyword evidence="1" id="KW-0472">Membrane</keyword>
<dbReference type="InterPro" id="IPR005804">
    <property type="entry name" value="FA_desaturase_dom"/>
</dbReference>
<dbReference type="AlphaFoldDB" id="A0A1B1AES6"/>
<organism evidence="3 4">
    <name type="scientific">Candidatus Viadribacter manganicus</name>
    <dbReference type="NCBI Taxonomy" id="1759059"/>
    <lineage>
        <taxon>Bacteria</taxon>
        <taxon>Pseudomonadati</taxon>
        <taxon>Pseudomonadota</taxon>
        <taxon>Alphaproteobacteria</taxon>
        <taxon>Hyphomonadales</taxon>
        <taxon>Hyphomonadaceae</taxon>
        <taxon>Candidatus Viadribacter</taxon>
    </lineage>
</organism>
<evidence type="ECO:0000313" key="4">
    <source>
        <dbReference type="Proteomes" id="UP000092498"/>
    </source>
</evidence>
<feature type="transmembrane region" description="Helical" evidence="1">
    <location>
        <begin position="56"/>
        <end position="74"/>
    </location>
</feature>
<feature type="transmembrane region" description="Helical" evidence="1">
    <location>
        <begin position="27"/>
        <end position="50"/>
    </location>
</feature>
<protein>
    <submittedName>
        <fullName evidence="3">Fatty acid desaturase</fullName>
    </submittedName>
</protein>
<dbReference type="PANTHER" id="PTHR12879:SF8">
    <property type="entry name" value="SPHINGOLIPID DELTA(4)-DESATURASE DES1"/>
    <property type="match status" value="1"/>
</dbReference>
<dbReference type="PANTHER" id="PTHR12879">
    <property type="entry name" value="SPHINGOLIPID DELTA 4 DESATURASE/C-4 HYDROXYLASE PROTEIN DES2"/>
    <property type="match status" value="1"/>
</dbReference>
<feature type="domain" description="Fatty acid desaturase" evidence="2">
    <location>
        <begin position="52"/>
        <end position="287"/>
    </location>
</feature>
<dbReference type="STRING" id="1759059.ATE48_03600"/>
<gene>
    <name evidence="3" type="ORF">ATE48_03600</name>
</gene>
<dbReference type="GO" id="GO:0046513">
    <property type="term" value="P:ceramide biosynthetic process"/>
    <property type="evidence" value="ECO:0007669"/>
    <property type="project" value="TreeGrafter"/>
</dbReference>
<dbReference type="GO" id="GO:0016020">
    <property type="term" value="C:membrane"/>
    <property type="evidence" value="ECO:0007669"/>
    <property type="project" value="GOC"/>
</dbReference>
<evidence type="ECO:0000256" key="1">
    <source>
        <dbReference type="SAM" id="Phobius"/>
    </source>
</evidence>
<name>A0A1B1AES6_9PROT</name>
<dbReference type="GO" id="GO:0042284">
    <property type="term" value="F:sphingolipid delta-4 desaturase activity"/>
    <property type="evidence" value="ECO:0007669"/>
    <property type="project" value="TreeGrafter"/>
</dbReference>
<dbReference type="KEGG" id="cbot:ATE48_03600"/>
<dbReference type="OrthoDB" id="9792534at2"/>
<sequence>MPAVTRIDPKDVFTPEEWARFSKRSTWLGLVCVASAWGLIFAAGAMFVLWPNPLTYILAVMLIGARQLGLAILMHDAAHGALHSNLKINDWVGEWLCAAPVGARLKSYRDYHLKHHRFTEQPEDPDRSLSAPFPITRASLWRKVARDLTGRTFLKQRTAQIFGNRKPGEVVNSSNGRFLLTNALLLISLSAAGYWWAYFALWIVPMATWLPLVTRLRNIAEHACVKTAEDPFTHARTTLANIFERLFIAPYWVHFHGEHHVFMHAPCYRLESLHRSLMEKGYWSRMHIAPSYFSVLGEATNKPIAQPA</sequence>
<keyword evidence="1" id="KW-1133">Transmembrane helix</keyword>